<feature type="transmembrane region" description="Helical" evidence="1">
    <location>
        <begin position="33"/>
        <end position="52"/>
    </location>
</feature>
<evidence type="ECO:0000313" key="2">
    <source>
        <dbReference type="EMBL" id="QGZ16152.1"/>
    </source>
</evidence>
<reference evidence="2 3" key="1">
    <citation type="submission" date="2019-11" db="EMBL/GenBank/DDBJ databases">
        <title>Characterization of a novel member of the family Ackermannviridae.</title>
        <authorList>
            <person name="Maina A.N."/>
            <person name="Mwaura F.B."/>
            <person name="Jumba M."/>
        </authorList>
    </citation>
    <scope>NUCLEOTIDE SEQUENCE [LARGE SCALE GENOMIC DNA]</scope>
</reference>
<keyword evidence="3" id="KW-1185">Reference proteome</keyword>
<feature type="transmembrane region" description="Helical" evidence="1">
    <location>
        <begin position="12"/>
        <end position="27"/>
    </location>
</feature>
<organism evidence="2 3">
    <name type="scientific">Vibrio phage vB_VchM_Kuja</name>
    <dbReference type="NCBI Taxonomy" id="2686437"/>
    <lineage>
        <taxon>Viruses</taxon>
        <taxon>Duplodnaviria</taxon>
        <taxon>Heunggongvirae</taxon>
        <taxon>Uroviricota</taxon>
        <taxon>Caudoviricetes</taxon>
        <taxon>Pantevenvirales</taxon>
        <taxon>Ackermannviridae</taxon>
        <taxon>Kujavirus</taxon>
        <taxon>Kujavirus kuja</taxon>
    </lineage>
</organism>
<evidence type="ECO:0000313" key="3">
    <source>
        <dbReference type="Proteomes" id="UP000433471"/>
    </source>
</evidence>
<keyword evidence="1" id="KW-1133">Transmembrane helix</keyword>
<keyword evidence="1" id="KW-0472">Membrane</keyword>
<dbReference type="EMBL" id="MN718199">
    <property type="protein sequence ID" value="QGZ16152.1"/>
    <property type="molecule type" value="Genomic_DNA"/>
</dbReference>
<name>A0A6B9JC31_9CAUD</name>
<dbReference type="Proteomes" id="UP000433471">
    <property type="component" value="Segment"/>
</dbReference>
<sequence>MSKAKLQSRKFWILLMTTVALFFFLWYEKIDDATFGLLLGFMINGYWIVNVAQKHVESRQLDFNKVIEDVVVDESEK</sequence>
<gene>
    <name evidence="2" type="ORF">Kuja_1610</name>
</gene>
<protein>
    <submittedName>
        <fullName evidence="2">Putative membrane protein</fullName>
    </submittedName>
</protein>
<accession>A0A6B9JC31</accession>
<keyword evidence="1" id="KW-0812">Transmembrane</keyword>
<evidence type="ECO:0000256" key="1">
    <source>
        <dbReference type="SAM" id="Phobius"/>
    </source>
</evidence>
<proteinExistence type="predicted"/>